<sequence>MYRNVKNDISDISLSSDRCRYPLDATWHRSSVVKNGVKLAKELMNCNKERTHVWMMLAHFWAEMMLFIAPSDNVDGHEKILPRKELITQLWALLTHAGIISRPEPTKHQGDECESNEITGADNSCVLGAYLCVLAFQKKLFVLCAYLCILHMNKFTIRICLYFVGLKRASLFRCYVDVKCYLCGCIVEKHTPEVTKLCNHNYFYGAIIVMYLYAQSVMSH</sequence>
<proteinExistence type="predicted"/>
<keyword evidence="2" id="KW-1185">Reference proteome</keyword>
<reference evidence="1" key="1">
    <citation type="submission" date="2020-01" db="EMBL/GenBank/DDBJ databases">
        <title>Genome sequence of Kobresia littledalei, the first chromosome-level genome in the family Cyperaceae.</title>
        <authorList>
            <person name="Qu G."/>
        </authorList>
    </citation>
    <scope>NUCLEOTIDE SEQUENCE</scope>
    <source>
        <strain evidence="1">C.B.Clarke</strain>
        <tissue evidence="1">Leaf</tissue>
    </source>
</reference>
<comment type="caution">
    <text evidence="1">The sequence shown here is derived from an EMBL/GenBank/DDBJ whole genome shotgun (WGS) entry which is preliminary data.</text>
</comment>
<dbReference type="OrthoDB" id="687162at2759"/>
<organism evidence="1 2">
    <name type="scientific">Carex littledalei</name>
    <dbReference type="NCBI Taxonomy" id="544730"/>
    <lineage>
        <taxon>Eukaryota</taxon>
        <taxon>Viridiplantae</taxon>
        <taxon>Streptophyta</taxon>
        <taxon>Embryophyta</taxon>
        <taxon>Tracheophyta</taxon>
        <taxon>Spermatophyta</taxon>
        <taxon>Magnoliopsida</taxon>
        <taxon>Liliopsida</taxon>
        <taxon>Poales</taxon>
        <taxon>Cyperaceae</taxon>
        <taxon>Cyperoideae</taxon>
        <taxon>Cariceae</taxon>
        <taxon>Carex</taxon>
        <taxon>Carex subgen. Euthyceras</taxon>
    </lineage>
</organism>
<dbReference type="EMBL" id="SWLB01000002">
    <property type="protein sequence ID" value="KAF3340646.1"/>
    <property type="molecule type" value="Genomic_DNA"/>
</dbReference>
<evidence type="ECO:0000313" key="1">
    <source>
        <dbReference type="EMBL" id="KAF3340646.1"/>
    </source>
</evidence>
<gene>
    <name evidence="1" type="ORF">FCM35_KLT09490</name>
</gene>
<evidence type="ECO:0008006" key="3">
    <source>
        <dbReference type="Google" id="ProtNLM"/>
    </source>
</evidence>
<dbReference type="AlphaFoldDB" id="A0A833VJW7"/>
<dbReference type="Proteomes" id="UP000623129">
    <property type="component" value="Unassembled WGS sequence"/>
</dbReference>
<evidence type="ECO:0000313" key="2">
    <source>
        <dbReference type="Proteomes" id="UP000623129"/>
    </source>
</evidence>
<protein>
    <recommendedName>
        <fullName evidence="3">DUF4220 domain-containing protein</fullName>
    </recommendedName>
</protein>
<dbReference type="Pfam" id="PF04578">
    <property type="entry name" value="DUF594"/>
    <property type="match status" value="1"/>
</dbReference>
<name>A0A833VJW7_9POAL</name>
<dbReference type="InterPro" id="IPR007658">
    <property type="entry name" value="DUF594"/>
</dbReference>
<accession>A0A833VJW7</accession>